<comment type="similarity">
    <text evidence="4">Belongs to the NAD(P)-dependent epimerase/dehydratase family.</text>
</comment>
<dbReference type="PANTHER" id="PTHR43725:SF53">
    <property type="entry name" value="UDP-ARABINOSE 4-EPIMERASE 1"/>
    <property type="match status" value="1"/>
</dbReference>
<dbReference type="EMBL" id="JYNL01000020">
    <property type="protein sequence ID" value="KMO78496.1"/>
    <property type="molecule type" value="Genomic_DNA"/>
</dbReference>
<dbReference type="SMR" id="A0A0J6Z1F9"/>
<evidence type="ECO:0000256" key="4">
    <source>
        <dbReference type="ARBA" id="ARBA00007637"/>
    </source>
</evidence>
<dbReference type="InterPro" id="IPR001509">
    <property type="entry name" value="Epimerase_deHydtase"/>
</dbReference>
<evidence type="ECO:0000256" key="6">
    <source>
        <dbReference type="ARBA" id="ARBA00018569"/>
    </source>
</evidence>
<dbReference type="PANTHER" id="PTHR43725">
    <property type="entry name" value="UDP-GLUCOSE 4-EPIMERASE"/>
    <property type="match status" value="1"/>
</dbReference>
<reference evidence="13 14" key="1">
    <citation type="journal article" date="2015" name="Genome Biol. Evol.">
        <title>Characterization of Three Mycobacterium spp. with Potential Use in Bioremediation by Genome Sequencing and Comparative Genomics.</title>
        <authorList>
            <person name="Das S."/>
            <person name="Pettersson B.M."/>
            <person name="Behra P.R."/>
            <person name="Ramesh M."/>
            <person name="Dasgupta S."/>
            <person name="Bhattacharya A."/>
            <person name="Kirsebom L.A."/>
        </authorList>
    </citation>
    <scope>NUCLEOTIDE SEQUENCE [LARGE SCALE GENOMIC DNA]</scope>
    <source>
        <strain evidence="13 14">DSM 43826</strain>
    </source>
</reference>
<evidence type="ECO:0000313" key="14">
    <source>
        <dbReference type="Proteomes" id="UP000036513"/>
    </source>
</evidence>
<dbReference type="PATRIC" id="fig|37916.4.peg.2332"/>
<comment type="pathway">
    <text evidence="3">Carbohydrate metabolism; galactose metabolism.</text>
</comment>
<dbReference type="AlphaFoldDB" id="A0A0J6Z1F9"/>
<evidence type="ECO:0000256" key="10">
    <source>
        <dbReference type="ARBA" id="ARBA00031367"/>
    </source>
</evidence>
<evidence type="ECO:0000259" key="12">
    <source>
        <dbReference type="Pfam" id="PF01370"/>
    </source>
</evidence>
<evidence type="ECO:0000256" key="5">
    <source>
        <dbReference type="ARBA" id="ARBA00013189"/>
    </source>
</evidence>
<organism evidence="13 14">
    <name type="scientific">Mycolicibacterium chlorophenolicum</name>
    <dbReference type="NCBI Taxonomy" id="37916"/>
    <lineage>
        <taxon>Bacteria</taxon>
        <taxon>Bacillati</taxon>
        <taxon>Actinomycetota</taxon>
        <taxon>Actinomycetes</taxon>
        <taxon>Mycobacteriales</taxon>
        <taxon>Mycobacteriaceae</taxon>
        <taxon>Mycolicibacterium</taxon>
    </lineage>
</organism>
<dbReference type="GO" id="GO:0033499">
    <property type="term" value="P:galactose catabolic process via UDP-galactose, Leloir pathway"/>
    <property type="evidence" value="ECO:0007669"/>
    <property type="project" value="TreeGrafter"/>
</dbReference>
<dbReference type="Gene3D" id="3.90.25.10">
    <property type="entry name" value="UDP-galactose 4-epimerase, domain 1"/>
    <property type="match status" value="1"/>
</dbReference>
<evidence type="ECO:0000256" key="3">
    <source>
        <dbReference type="ARBA" id="ARBA00004947"/>
    </source>
</evidence>
<keyword evidence="9" id="KW-0119">Carbohydrate metabolism</keyword>
<comment type="caution">
    <text evidence="13">The sequence shown here is derived from an EMBL/GenBank/DDBJ whole genome shotgun (WGS) entry which is preliminary data.</text>
</comment>
<evidence type="ECO:0000256" key="9">
    <source>
        <dbReference type="ARBA" id="ARBA00023277"/>
    </source>
</evidence>
<dbReference type="GO" id="GO:0003978">
    <property type="term" value="F:UDP-glucose 4-epimerase activity"/>
    <property type="evidence" value="ECO:0007669"/>
    <property type="project" value="UniProtKB-EC"/>
</dbReference>
<evidence type="ECO:0000256" key="2">
    <source>
        <dbReference type="ARBA" id="ARBA00001911"/>
    </source>
</evidence>
<proteinExistence type="inferred from homology"/>
<comment type="catalytic activity">
    <reaction evidence="1">
        <text>UDP-alpha-D-glucose = UDP-alpha-D-galactose</text>
        <dbReference type="Rhea" id="RHEA:22168"/>
        <dbReference type="ChEBI" id="CHEBI:58885"/>
        <dbReference type="ChEBI" id="CHEBI:66914"/>
        <dbReference type="EC" id="5.1.3.2"/>
    </reaction>
</comment>
<keyword evidence="8 13" id="KW-0413">Isomerase</keyword>
<evidence type="ECO:0000256" key="7">
    <source>
        <dbReference type="ARBA" id="ARBA00023027"/>
    </source>
</evidence>
<protein>
    <recommendedName>
        <fullName evidence="6">UDP-glucose 4-epimerase</fullName>
        <ecNumber evidence="5">5.1.3.2</ecNumber>
    </recommendedName>
    <alternativeName>
        <fullName evidence="11">Galactowaldenase</fullName>
    </alternativeName>
    <alternativeName>
        <fullName evidence="10">UDP-galactose 4-epimerase</fullName>
    </alternativeName>
</protein>
<dbReference type="Gene3D" id="3.40.50.720">
    <property type="entry name" value="NAD(P)-binding Rossmann-like Domain"/>
    <property type="match status" value="1"/>
</dbReference>
<gene>
    <name evidence="13" type="primary">galE_1</name>
    <name evidence="13" type="ORF">MCHLDSM_02414</name>
</gene>
<keyword evidence="14" id="KW-1185">Reference proteome</keyword>
<dbReference type="InterPro" id="IPR005886">
    <property type="entry name" value="UDP_G4E"/>
</dbReference>
<comment type="cofactor">
    <cofactor evidence="2">
        <name>NAD(+)</name>
        <dbReference type="ChEBI" id="CHEBI:57540"/>
    </cofactor>
</comment>
<dbReference type="SUPFAM" id="SSF51735">
    <property type="entry name" value="NAD(P)-binding Rossmann-fold domains"/>
    <property type="match status" value="1"/>
</dbReference>
<keyword evidence="7" id="KW-0520">NAD</keyword>
<sequence>MRIVVTGGAGYIGAHVVLALRRDGHDVAVIDDLSTGTPDRLTDDTPLFVCSVLDTERVAENLRAHGCELVVHVAAKKAVEQSVAEPLMYYRENVIGMHSVLSAMAQAGVGKILFSSSAAVYGAPTGDLVDEQAVTAPASPYGWTKLMCEQMIRDVAAATALDWVALRYFNVAGAADPALADRGENNLIPRVFRAICSGVPPQIFGDEYPTRDGTCIRDYIHVADVADAHAAAVRGMSSGAPSAIYNIGTGSGTSVLEVMHTARRITGRDFDWDVRPPRAGDSPAVVADAAKIRAGLGWQSRHDLDDIVGSAWQSWSSRSEIPVAR</sequence>
<evidence type="ECO:0000256" key="1">
    <source>
        <dbReference type="ARBA" id="ARBA00000083"/>
    </source>
</evidence>
<dbReference type="RefSeq" id="WP_048470043.1">
    <property type="nucleotide sequence ID" value="NZ_JYNL01000020.1"/>
</dbReference>
<evidence type="ECO:0000256" key="11">
    <source>
        <dbReference type="ARBA" id="ARBA00033067"/>
    </source>
</evidence>
<dbReference type="STRING" id="37916.MCHLDSM_02414"/>
<dbReference type="InterPro" id="IPR036291">
    <property type="entry name" value="NAD(P)-bd_dom_sf"/>
</dbReference>
<accession>A0A0J6Z1F9</accession>
<dbReference type="Pfam" id="PF01370">
    <property type="entry name" value="Epimerase"/>
    <property type="match status" value="1"/>
</dbReference>
<dbReference type="Proteomes" id="UP000036513">
    <property type="component" value="Unassembled WGS sequence"/>
</dbReference>
<dbReference type="EC" id="5.1.3.2" evidence="5"/>
<feature type="domain" description="NAD-dependent epimerase/dehydratase" evidence="12">
    <location>
        <begin position="3"/>
        <end position="248"/>
    </location>
</feature>
<evidence type="ECO:0000256" key="8">
    <source>
        <dbReference type="ARBA" id="ARBA00023235"/>
    </source>
</evidence>
<name>A0A0J6Z1F9_9MYCO</name>
<dbReference type="NCBIfam" id="TIGR01179">
    <property type="entry name" value="galE"/>
    <property type="match status" value="1"/>
</dbReference>
<dbReference type="UniPathway" id="UPA00214"/>
<evidence type="ECO:0000313" key="13">
    <source>
        <dbReference type="EMBL" id="KMO78496.1"/>
    </source>
</evidence>